<dbReference type="AlphaFoldDB" id="A0A386AYX2"/>
<feature type="domain" description="Small ribosomal subunit protein uS4 N-terminal" evidence="10">
    <location>
        <begin position="3"/>
        <end position="92"/>
    </location>
</feature>
<evidence type="ECO:0000256" key="1">
    <source>
        <dbReference type="ARBA" id="ARBA00007465"/>
    </source>
</evidence>
<keyword evidence="11" id="KW-0934">Plastid</keyword>
<dbReference type="Pfam" id="PF01479">
    <property type="entry name" value="S4"/>
    <property type="match status" value="1"/>
</dbReference>
<dbReference type="Gene3D" id="1.10.1050.10">
    <property type="entry name" value="Ribosomal Protein S4 Delta 41, Chain A, domain 1"/>
    <property type="match status" value="1"/>
</dbReference>
<dbReference type="SUPFAM" id="SSF55174">
    <property type="entry name" value="Alpha-L RNA-binding motif"/>
    <property type="match status" value="1"/>
</dbReference>
<dbReference type="Pfam" id="PF00163">
    <property type="entry name" value="Ribosomal_S4"/>
    <property type="match status" value="1"/>
</dbReference>
<dbReference type="NCBIfam" id="NF003717">
    <property type="entry name" value="PRK05327.1"/>
    <property type="match status" value="1"/>
</dbReference>
<dbReference type="InterPro" id="IPR036986">
    <property type="entry name" value="S4_RNA-bd_sf"/>
</dbReference>
<evidence type="ECO:0000256" key="4">
    <source>
        <dbReference type="ARBA" id="ARBA00022980"/>
    </source>
</evidence>
<dbReference type="InterPro" id="IPR002942">
    <property type="entry name" value="S4_RNA-bd"/>
</dbReference>
<dbReference type="EMBL" id="MH591101">
    <property type="protein sequence ID" value="AYC64644.1"/>
    <property type="molecule type" value="Genomic_DNA"/>
</dbReference>
<dbReference type="PANTHER" id="PTHR11831">
    <property type="entry name" value="30S 40S RIBOSOMAL PROTEIN"/>
    <property type="match status" value="1"/>
</dbReference>
<dbReference type="GO" id="GO:0009507">
    <property type="term" value="C:chloroplast"/>
    <property type="evidence" value="ECO:0007669"/>
    <property type="project" value="UniProtKB-SubCell"/>
</dbReference>
<name>A0A386AYX2_9CHLO</name>
<dbReference type="GO" id="GO:0015935">
    <property type="term" value="C:small ribosomal subunit"/>
    <property type="evidence" value="ECO:0007669"/>
    <property type="project" value="InterPro"/>
</dbReference>
<dbReference type="NCBIfam" id="TIGR01017">
    <property type="entry name" value="rpsD_bact"/>
    <property type="match status" value="1"/>
</dbReference>
<keyword evidence="4 7" id="KW-0689">Ribosomal protein</keyword>
<keyword evidence="5 7" id="KW-0687">Ribonucleoprotein</keyword>
<dbReference type="CDD" id="cd00165">
    <property type="entry name" value="S4"/>
    <property type="match status" value="1"/>
</dbReference>
<evidence type="ECO:0000256" key="8">
    <source>
        <dbReference type="RuleBase" id="RU003699"/>
    </source>
</evidence>
<comment type="function">
    <text evidence="7">With S5 and S12 plays an important role in translational accuracy.</text>
</comment>
<dbReference type="SMART" id="SM00363">
    <property type="entry name" value="S4"/>
    <property type="match status" value="1"/>
</dbReference>
<dbReference type="PROSITE" id="PS00632">
    <property type="entry name" value="RIBOSOMAL_S4"/>
    <property type="match status" value="1"/>
</dbReference>
<evidence type="ECO:0000259" key="9">
    <source>
        <dbReference type="SMART" id="SM00363"/>
    </source>
</evidence>
<feature type="domain" description="RNA-binding S4" evidence="9">
    <location>
        <begin position="93"/>
        <end position="165"/>
    </location>
</feature>
<comment type="subunit">
    <text evidence="7">Part of the 30S ribosomal subunit. Contacts protein S5. The interaction surface between S4 and S5 is involved in control of translational fidelity.</text>
</comment>
<reference evidence="11" key="2">
    <citation type="journal article" date="2019" name="Mol. Phylogenet. Evol.">
        <title>Reassessment of the classification of bryopsidales (chlorophyta) based on chloroplast phylogenomic analyses.</title>
        <authorList>
            <person name="Cremen M.C."/>
            <person name="Leliaert F."/>
            <person name="West J."/>
            <person name="Lam D.W."/>
            <person name="Shimada S."/>
            <person name="Lopez-Bautista J.M."/>
            <person name="Verbruggen H."/>
        </authorList>
    </citation>
    <scope>NUCLEOTIDE SEQUENCE</scope>
</reference>
<comment type="subcellular location">
    <subcellularLocation>
        <location evidence="7">Plastid</location>
        <location evidence="7">Chloroplast</location>
    </subcellularLocation>
</comment>
<sequence>MSRYRGSRNRLVKRLGSLPGYGQKFIQTKGLAKRAELPKGAKKKQSPFTIRLKEKQKIRYNYGLTEKKLLQYVKIARKIKISAGETLLRLLEMRLDNIIFRLGFAPTLPAARQLITHGHVFVNSKKKDIPSSQCKINDLITLNKVFEGRAWETSIHRKSIPKFLLLTENFVGKVQKYPSRDEIGLNINELLVIEYYS</sequence>
<dbReference type="InterPro" id="IPR001912">
    <property type="entry name" value="Ribosomal_uS4_N"/>
</dbReference>
<comment type="similarity">
    <text evidence="1 7 8">Belongs to the universal ribosomal protein uS4 family.</text>
</comment>
<keyword evidence="11" id="KW-0150">Chloroplast</keyword>
<dbReference type="SMART" id="SM01390">
    <property type="entry name" value="Ribosomal_S4"/>
    <property type="match status" value="1"/>
</dbReference>
<keyword evidence="3 7" id="KW-0694">RNA-binding</keyword>
<organism evidence="11">
    <name type="scientific">Halimeda minima</name>
    <dbReference type="NCBI Taxonomy" id="170427"/>
    <lineage>
        <taxon>Eukaryota</taxon>
        <taxon>Viridiplantae</taxon>
        <taxon>Chlorophyta</taxon>
        <taxon>core chlorophytes</taxon>
        <taxon>Ulvophyceae</taxon>
        <taxon>TCBD clade</taxon>
        <taxon>Bryopsidales</taxon>
        <taxon>Halimedineae</taxon>
        <taxon>Halimedaceae</taxon>
        <taxon>Halimedeae</taxon>
        <taxon>Halimeda</taxon>
    </lineage>
</organism>
<dbReference type="InterPro" id="IPR005709">
    <property type="entry name" value="Ribosomal_uS4_bac-type"/>
</dbReference>
<dbReference type="HAMAP" id="MF_01306_B">
    <property type="entry name" value="Ribosomal_uS4_B"/>
    <property type="match status" value="1"/>
</dbReference>
<proteinExistence type="inferred from homology"/>
<dbReference type="GO" id="GO:0006412">
    <property type="term" value="P:translation"/>
    <property type="evidence" value="ECO:0007669"/>
    <property type="project" value="UniProtKB-UniRule"/>
</dbReference>
<evidence type="ECO:0000256" key="5">
    <source>
        <dbReference type="ARBA" id="ARBA00023274"/>
    </source>
</evidence>
<evidence type="ECO:0000256" key="3">
    <source>
        <dbReference type="ARBA" id="ARBA00022884"/>
    </source>
</evidence>
<dbReference type="GO" id="GO:0019843">
    <property type="term" value="F:rRNA binding"/>
    <property type="evidence" value="ECO:0007669"/>
    <property type="project" value="UniProtKB-UniRule"/>
</dbReference>
<gene>
    <name evidence="7 11" type="primary">rps4</name>
</gene>
<evidence type="ECO:0000259" key="10">
    <source>
        <dbReference type="SMART" id="SM01390"/>
    </source>
</evidence>
<reference evidence="11" key="1">
    <citation type="submission" date="2018-07" db="EMBL/GenBank/DDBJ databases">
        <authorList>
            <person name="Quirk P.G."/>
            <person name="Krulwich T.A."/>
        </authorList>
    </citation>
    <scope>NUCLEOTIDE SEQUENCE</scope>
</reference>
<dbReference type="FunFam" id="3.10.290.10:FF:000001">
    <property type="entry name" value="30S ribosomal protein S4"/>
    <property type="match status" value="1"/>
</dbReference>
<dbReference type="InterPro" id="IPR018079">
    <property type="entry name" value="Ribosomal_uS4_CS"/>
</dbReference>
<dbReference type="InterPro" id="IPR022801">
    <property type="entry name" value="Ribosomal_uS4"/>
</dbReference>
<protein>
    <recommendedName>
        <fullName evidence="6 7">Small ribosomal subunit protein uS4c</fullName>
    </recommendedName>
</protein>
<comment type="function">
    <text evidence="7">One of the primary rRNA binding proteins, it binds directly to 16S rRNA where it nucleates assembly of the body of the 30S subunit.</text>
</comment>
<dbReference type="PANTHER" id="PTHR11831:SF4">
    <property type="entry name" value="SMALL RIBOSOMAL SUBUNIT PROTEIN US4M"/>
    <property type="match status" value="1"/>
</dbReference>
<keyword evidence="2 7" id="KW-0699">rRNA-binding</keyword>
<evidence type="ECO:0000256" key="2">
    <source>
        <dbReference type="ARBA" id="ARBA00022730"/>
    </source>
</evidence>
<dbReference type="PROSITE" id="PS50889">
    <property type="entry name" value="S4"/>
    <property type="match status" value="1"/>
</dbReference>
<dbReference type="Gene3D" id="3.10.290.10">
    <property type="entry name" value="RNA-binding S4 domain"/>
    <property type="match status" value="1"/>
</dbReference>
<dbReference type="GO" id="GO:0042274">
    <property type="term" value="P:ribosomal small subunit biogenesis"/>
    <property type="evidence" value="ECO:0007669"/>
    <property type="project" value="TreeGrafter"/>
</dbReference>
<evidence type="ECO:0000313" key="11">
    <source>
        <dbReference type="EMBL" id="AYC64644.1"/>
    </source>
</evidence>
<evidence type="ECO:0000256" key="6">
    <source>
        <dbReference type="ARBA" id="ARBA00035158"/>
    </source>
</evidence>
<geneLocation type="chloroplast" evidence="11"/>
<accession>A0A386AYX2</accession>
<evidence type="ECO:0000256" key="7">
    <source>
        <dbReference type="HAMAP-Rule" id="MF_01306"/>
    </source>
</evidence>
<dbReference type="GO" id="GO:0003735">
    <property type="term" value="F:structural constituent of ribosome"/>
    <property type="evidence" value="ECO:0007669"/>
    <property type="project" value="InterPro"/>
</dbReference>